<dbReference type="GO" id="GO:0004822">
    <property type="term" value="F:isoleucine-tRNA ligase activity"/>
    <property type="evidence" value="ECO:0007669"/>
    <property type="project" value="UniProtKB-EC"/>
</dbReference>
<evidence type="ECO:0000256" key="12">
    <source>
        <dbReference type="SAM" id="MobiDB-lite"/>
    </source>
</evidence>
<dbReference type="OrthoDB" id="10264412at2759"/>
<dbReference type="InterPro" id="IPR050081">
    <property type="entry name" value="Ile-tRNA_ligase"/>
</dbReference>
<dbReference type="InterPro" id="IPR017449">
    <property type="entry name" value="Pro-tRNA_synth_II"/>
</dbReference>
<dbReference type="Pfam" id="PF04073">
    <property type="entry name" value="tRNA_edit"/>
    <property type="match status" value="1"/>
</dbReference>
<comment type="caution">
    <text evidence="14">The sequence shown here is derived from an EMBL/GenBank/DDBJ whole genome shotgun (WGS) entry which is preliminary data.</text>
</comment>
<evidence type="ECO:0000256" key="10">
    <source>
        <dbReference type="ARBA" id="ARBA00032665"/>
    </source>
</evidence>
<dbReference type="PANTHER" id="PTHR42765">
    <property type="entry name" value="SOLEUCYL-TRNA SYNTHETASE"/>
    <property type="match status" value="1"/>
</dbReference>
<dbReference type="NCBIfam" id="TIGR00408">
    <property type="entry name" value="proS_fam_I"/>
    <property type="match status" value="1"/>
</dbReference>
<evidence type="ECO:0000256" key="8">
    <source>
        <dbReference type="ARBA" id="ARBA00023146"/>
    </source>
</evidence>
<accession>A0A9Q5HQ59</accession>
<comment type="catalytic activity">
    <reaction evidence="11">
        <text>tRNA(Pro) + L-proline + ATP = L-prolyl-tRNA(Pro) + AMP + diphosphate</text>
        <dbReference type="Rhea" id="RHEA:14305"/>
        <dbReference type="Rhea" id="RHEA-COMP:9700"/>
        <dbReference type="Rhea" id="RHEA-COMP:9702"/>
        <dbReference type="ChEBI" id="CHEBI:30616"/>
        <dbReference type="ChEBI" id="CHEBI:33019"/>
        <dbReference type="ChEBI" id="CHEBI:60039"/>
        <dbReference type="ChEBI" id="CHEBI:78442"/>
        <dbReference type="ChEBI" id="CHEBI:78532"/>
        <dbReference type="ChEBI" id="CHEBI:456215"/>
        <dbReference type="EC" id="6.1.1.15"/>
    </reaction>
</comment>
<dbReference type="EC" id="6.1.1.5" evidence="3"/>
<dbReference type="FunFam" id="3.30.930.10:FF:000007">
    <property type="entry name" value="Bifunctional glutamate/proline--tRNA ligase"/>
    <property type="match status" value="1"/>
</dbReference>
<evidence type="ECO:0000256" key="5">
    <source>
        <dbReference type="ARBA" id="ARBA00022741"/>
    </source>
</evidence>
<evidence type="ECO:0000256" key="3">
    <source>
        <dbReference type="ARBA" id="ARBA00013165"/>
    </source>
</evidence>
<dbReference type="Pfam" id="PF09180">
    <property type="entry name" value="ProRS-C_1"/>
    <property type="match status" value="1"/>
</dbReference>
<dbReference type="Pfam" id="PF08264">
    <property type="entry name" value="Anticodon_1"/>
    <property type="match status" value="1"/>
</dbReference>
<dbReference type="InterPro" id="IPR009008">
    <property type="entry name" value="Val/Leu/Ile-tRNA-synth_edit"/>
</dbReference>
<dbReference type="SUPFAM" id="SSF47323">
    <property type="entry name" value="Anticodon-binding domain of a subclass of class I aminoacyl-tRNA synthetases"/>
    <property type="match status" value="1"/>
</dbReference>
<dbReference type="InterPro" id="IPR006195">
    <property type="entry name" value="aa-tRNA-synth_II"/>
</dbReference>
<dbReference type="GO" id="GO:0004827">
    <property type="term" value="F:proline-tRNA ligase activity"/>
    <property type="evidence" value="ECO:0007669"/>
    <property type="project" value="UniProtKB-EC"/>
</dbReference>
<evidence type="ECO:0000313" key="14">
    <source>
        <dbReference type="EMBL" id="OCB83951.1"/>
    </source>
</evidence>
<keyword evidence="6" id="KW-0067">ATP-binding</keyword>
<comment type="similarity">
    <text evidence="1">Belongs to the class-II aminoacyl-tRNA synthetase family.</text>
</comment>
<keyword evidence="7" id="KW-0648">Protein biosynthesis</keyword>
<dbReference type="Gene3D" id="3.40.50.620">
    <property type="entry name" value="HUPs"/>
    <property type="match status" value="2"/>
</dbReference>
<reference evidence="14" key="1">
    <citation type="submission" date="2016-06" db="EMBL/GenBank/DDBJ databases">
        <title>Draft Genome sequence of the fungus Inonotus baumii.</title>
        <authorList>
            <person name="Zhu H."/>
            <person name="Lin W."/>
        </authorList>
    </citation>
    <scope>NUCLEOTIDE SEQUENCE</scope>
    <source>
        <strain evidence="14">821</strain>
    </source>
</reference>
<dbReference type="SUPFAM" id="SSF64586">
    <property type="entry name" value="C-terminal domain of ProRS"/>
    <property type="match status" value="1"/>
</dbReference>
<dbReference type="Gene3D" id="3.30.930.10">
    <property type="entry name" value="Bira Bifunctional Protein, Domain 2"/>
    <property type="match status" value="1"/>
</dbReference>
<dbReference type="InterPro" id="IPR036621">
    <property type="entry name" value="Anticodon-bd_dom_sf"/>
</dbReference>
<dbReference type="GO" id="GO:0032543">
    <property type="term" value="P:mitochondrial translation"/>
    <property type="evidence" value="ECO:0007669"/>
    <property type="project" value="TreeGrafter"/>
</dbReference>
<dbReference type="Pfam" id="PF00133">
    <property type="entry name" value="tRNA-synt_1"/>
    <property type="match status" value="1"/>
</dbReference>
<dbReference type="SUPFAM" id="SSF55826">
    <property type="entry name" value="YbaK/ProRS associated domain"/>
    <property type="match status" value="1"/>
</dbReference>
<dbReference type="GO" id="GO:0006428">
    <property type="term" value="P:isoleucyl-tRNA aminoacylation"/>
    <property type="evidence" value="ECO:0007669"/>
    <property type="project" value="InterPro"/>
</dbReference>
<sequence>MSAWSLCRRRFSLAATTRAADNSKAYSKTLCLPKTPFPQWCDPQKSELPFRAKSTSELYKWQEENAQGSLFVLHDGPPYANGNLHMGWDCHGLPIEAKTLKELKKEAHELPANVIRRAAKVVAEREIETQKGEFQELDRTYELRQLRLFQKMVEKGLIYRNYRPVHFSPSSRSALAEAELNYRDDHVSRSVYVLFNVDASSVNSVSPLTSLLKDKKRSIKLMVWTTTPWTLTANMGIAVNPEMIYSVLEMTSGDTIIVAKERLSVLSSIFGEASEVFSLKGSDLVGVYYYPLFPDTPRSLAPFRIIAAPHVTPDSGTGLVHCAAAHGAEDYAAFRELGLLGEHDSNALVCHVDGEGCYSRGIIDVVGPQLGERLVGLDVLIGGTDAVVDILKGMKGVLMKEEKIKHRYPYDWKTDKPIIVTATSQWFTSLESIKEEALAALKDVEFYPPESRNRLESFIRSRSEWCISRQRVWGVPIPSLHHKPTGEAVLTPESLAHILSVLEEKGPEYWWNGSVIDFIPPSLRKGLSDSELAEEWTKGTDTMDVWFDSGSSWSLLAERGLRSGTDGRQAYADVCLEGSDQHRGWFQSLLLTAVASTAEDKDNFVLPYRTLVTHGMVLDQEGKKMSKSLGNIISPMTVIRGGKDKKKEPAYGADALRFWAASVEFWRDAPLGHKVLSQSAEALRKIRNTARFMLGNIGERRDQPTLSSIDMSTLSIADRYLLRELLKVEQSVRTYYKDLNFARVVQSITYFCNVILSALYFDITKDILYANRVDSVERQAVVAVLDQVLETLMYMLAPITPHLAEEIFYYRNGAQTERSEGPSIFSKPWKPLTDNPDSSKWADDQVADEMDILLKLRDTVNGLLEVARSGKKLGSSLEADVDIIVPDVMSSWLSEDNVVANTFLRHADFLKTLFIVSDVELIDEGSLGVSTDGDWWSHTGSVELPGVGEDDWQTLGLEHRPTYKSSFVIRSDGNALLNAKVMPYQPNKSRLHMSNAVDAVSVQLAKLSVKPLASVKHTAQTSPASWRDALVATAGIPSDFQLTKTLVFKPKTAKSATPVPVVVIAREETETSSAALGKKLNLKELRLASADLLKEFFALDKDSLSPLALNASTFPKVVTVLDASLASSSSTFAVHAFAPNSTVFLSGSDIASYLQCLESEGSKVLVVDFDVLKAEAAAAPAAAAPASSKPVPEKATKEDAKIEGSVQIAIGVKKEVDFASWYTNVLIKADMLDYYSVSGCYILKPWAYSIWEVIQDWFNTRIKEMGVENAYFPMFVSQKVLEREKDHIEGFSPEVAWVTRAGSSELEEPIAIRPTSETAMYPYYAKWIKSHRDLPLKLNQWNSVVRWEFKNPQPFLRTREFLWQEGHTAHLRKEEADKEVLEILDLYRRVYEDLLAVPVIPGVKSEKEKFAGGLYTTTVEGFVPTTGRGIQAATSHCLGQNFSRPEMFNIVVEDPDDPQGKGPNGGKLYVWQNSWGLSTRTIGVMVMIHGDNQGLVLPPRVANLQVVIVPCGLKASKKEDTAAQKDKANIEKEDLYSRCEELTKRLGKAGIRAKADVRDGYTPGYKFNDWEQKGVPLRLEFGPKDIQKQQVLSVRRDTGVKSPIPLAELETAVPELLETIQQDMYERAKALYMSRLRVITKWDDLVPTLDSKCVAVLPWCEDEDCEDDIKERSARASSSEPQDARAPSAGAKSLAIPFDQGRYPAIEPGVTKCPACGKDSKRWTMFGRSY</sequence>
<dbReference type="SUPFAM" id="SSF50677">
    <property type="entry name" value="ValRS/IleRS/LeuRS editing domain"/>
    <property type="match status" value="1"/>
</dbReference>
<evidence type="ECO:0000256" key="9">
    <source>
        <dbReference type="ARBA" id="ARBA00029731"/>
    </source>
</evidence>
<dbReference type="InterPro" id="IPR002300">
    <property type="entry name" value="aa-tRNA-synth_Ia"/>
</dbReference>
<dbReference type="CDD" id="cd07960">
    <property type="entry name" value="Anticodon_Ia_Ile_BEm"/>
    <property type="match status" value="1"/>
</dbReference>
<dbReference type="InterPro" id="IPR013155">
    <property type="entry name" value="M/V/L/I-tRNA-synth_anticd-bd"/>
</dbReference>
<dbReference type="FunFam" id="3.40.50.800:FF:000005">
    <property type="entry name" value="bifunctional glutamate/proline--tRNA ligase"/>
    <property type="match status" value="1"/>
</dbReference>
<dbReference type="Pfam" id="PF03129">
    <property type="entry name" value="HGTP_anticodon"/>
    <property type="match status" value="1"/>
</dbReference>
<evidence type="ECO:0000256" key="11">
    <source>
        <dbReference type="ARBA" id="ARBA00047671"/>
    </source>
</evidence>
<dbReference type="GO" id="GO:0005739">
    <property type="term" value="C:mitochondrion"/>
    <property type="evidence" value="ECO:0007669"/>
    <property type="project" value="TreeGrafter"/>
</dbReference>
<dbReference type="InterPro" id="IPR033721">
    <property type="entry name" value="ProRS_core_arch_euk"/>
</dbReference>
<dbReference type="InterPro" id="IPR002301">
    <property type="entry name" value="Ile-tRNA-ligase"/>
</dbReference>
<dbReference type="EMBL" id="LNZH02000217">
    <property type="protein sequence ID" value="OCB83951.1"/>
    <property type="molecule type" value="Genomic_DNA"/>
</dbReference>
<evidence type="ECO:0000256" key="6">
    <source>
        <dbReference type="ARBA" id="ARBA00022840"/>
    </source>
</evidence>
<keyword evidence="15" id="KW-1185">Reference proteome</keyword>
<dbReference type="Gene3D" id="3.30.110.30">
    <property type="entry name" value="C-terminal domain of ProRS"/>
    <property type="match status" value="1"/>
</dbReference>
<dbReference type="InterPro" id="IPR036754">
    <property type="entry name" value="YbaK/aa-tRNA-synt-asso_dom_sf"/>
</dbReference>
<dbReference type="Proteomes" id="UP000757232">
    <property type="component" value="Unassembled WGS sequence"/>
</dbReference>
<dbReference type="Gene3D" id="3.90.960.10">
    <property type="entry name" value="YbaK/aminoacyl-tRNA synthetase-associated domain"/>
    <property type="match status" value="1"/>
</dbReference>
<dbReference type="InterPro" id="IPR045864">
    <property type="entry name" value="aa-tRNA-synth_II/BPL/LPL"/>
</dbReference>
<dbReference type="GO" id="GO:0000049">
    <property type="term" value="F:tRNA binding"/>
    <property type="evidence" value="ECO:0007669"/>
    <property type="project" value="InterPro"/>
</dbReference>
<dbReference type="InterPro" id="IPR002314">
    <property type="entry name" value="aa-tRNA-synt_IIb"/>
</dbReference>
<feature type="domain" description="Aminoacyl-transfer RNA synthetases class-II family profile" evidence="13">
    <location>
        <begin position="1248"/>
        <end position="1498"/>
    </location>
</feature>
<dbReference type="GO" id="GO:0005524">
    <property type="term" value="F:ATP binding"/>
    <property type="evidence" value="ECO:0007669"/>
    <property type="project" value="UniProtKB-KW"/>
</dbReference>
<dbReference type="GO" id="GO:0006433">
    <property type="term" value="P:prolyl-tRNA aminoacylation"/>
    <property type="evidence" value="ECO:0007669"/>
    <property type="project" value="InterPro"/>
</dbReference>
<dbReference type="EC" id="6.1.1.15" evidence="2"/>
<evidence type="ECO:0000259" key="13">
    <source>
        <dbReference type="PROSITE" id="PS50862"/>
    </source>
</evidence>
<dbReference type="PANTHER" id="PTHR42765:SF1">
    <property type="entry name" value="ISOLEUCINE--TRNA LIGASE, MITOCHONDRIAL"/>
    <property type="match status" value="1"/>
</dbReference>
<dbReference type="GO" id="GO:0002161">
    <property type="term" value="F:aminoacyl-tRNA deacylase activity"/>
    <property type="evidence" value="ECO:0007669"/>
    <property type="project" value="InterPro"/>
</dbReference>
<dbReference type="InterPro" id="IPR016061">
    <property type="entry name" value="Pro-tRNA_ligase_II_C"/>
</dbReference>
<keyword evidence="5" id="KW-0547">Nucleotide-binding</keyword>
<dbReference type="SMART" id="SM00946">
    <property type="entry name" value="ProRS-C_1"/>
    <property type="match status" value="1"/>
</dbReference>
<evidence type="ECO:0000256" key="2">
    <source>
        <dbReference type="ARBA" id="ARBA00012831"/>
    </source>
</evidence>
<dbReference type="InterPro" id="IPR014729">
    <property type="entry name" value="Rossmann-like_a/b/a_fold"/>
</dbReference>
<dbReference type="SUPFAM" id="SSF55681">
    <property type="entry name" value="Class II aaRS and biotin synthetases"/>
    <property type="match status" value="1"/>
</dbReference>
<dbReference type="SUPFAM" id="SSF52954">
    <property type="entry name" value="Class II aaRS ABD-related"/>
    <property type="match status" value="1"/>
</dbReference>
<evidence type="ECO:0000256" key="1">
    <source>
        <dbReference type="ARBA" id="ARBA00008226"/>
    </source>
</evidence>
<protein>
    <recommendedName>
        <fullName evidence="10">Isoleucyl-tRNA synthetase</fullName>
        <ecNumber evidence="2">6.1.1.15</ecNumber>
        <ecNumber evidence="3">6.1.1.5</ecNumber>
    </recommendedName>
    <alternativeName>
        <fullName evidence="9">Prolyl-tRNA synthetase</fullName>
    </alternativeName>
</protein>
<dbReference type="NCBIfam" id="TIGR00392">
    <property type="entry name" value="ileS"/>
    <property type="match status" value="1"/>
</dbReference>
<dbReference type="InterPro" id="IPR007214">
    <property type="entry name" value="YbaK/aa-tRNA-synth-assoc-dom"/>
</dbReference>
<dbReference type="HAMAP" id="MF_01571">
    <property type="entry name" value="Pro_tRNA_synth_type3"/>
    <property type="match status" value="1"/>
</dbReference>
<evidence type="ECO:0000256" key="4">
    <source>
        <dbReference type="ARBA" id="ARBA00022598"/>
    </source>
</evidence>
<proteinExistence type="inferred from homology"/>
<feature type="region of interest" description="Disordered" evidence="12">
    <location>
        <begin position="1671"/>
        <end position="1692"/>
    </location>
</feature>
<dbReference type="FunFam" id="3.30.110.30:FF:000001">
    <property type="entry name" value="Bifunctional glutamate/proline--tRNA ligase"/>
    <property type="match status" value="1"/>
</dbReference>
<keyword evidence="4" id="KW-0436">Ligase</keyword>
<dbReference type="Gene3D" id="3.40.50.800">
    <property type="entry name" value="Anticodon-binding domain"/>
    <property type="match status" value="1"/>
</dbReference>
<dbReference type="InterPro" id="IPR009080">
    <property type="entry name" value="tRNAsynth_Ia_anticodon-bd"/>
</dbReference>
<keyword evidence="8" id="KW-0030">Aminoacyl-tRNA synthetase</keyword>
<dbReference type="InterPro" id="IPR004154">
    <property type="entry name" value="Anticodon-bd"/>
</dbReference>
<name>A0A9Q5HQ59_SANBA</name>
<dbReference type="InterPro" id="IPR033708">
    <property type="entry name" value="Anticodon_Ile_BEm"/>
</dbReference>
<dbReference type="Pfam" id="PF00587">
    <property type="entry name" value="tRNA-synt_2b"/>
    <property type="match status" value="1"/>
</dbReference>
<dbReference type="CDD" id="cd00862">
    <property type="entry name" value="ProRS_anticodon_zinc"/>
    <property type="match status" value="1"/>
</dbReference>
<dbReference type="PROSITE" id="PS50862">
    <property type="entry name" value="AA_TRNA_LIGASE_II"/>
    <property type="match status" value="1"/>
</dbReference>
<organism evidence="14 15">
    <name type="scientific">Sanghuangporus baumii</name>
    <name type="common">Phellinus baumii</name>
    <dbReference type="NCBI Taxonomy" id="108892"/>
    <lineage>
        <taxon>Eukaryota</taxon>
        <taxon>Fungi</taxon>
        <taxon>Dikarya</taxon>
        <taxon>Basidiomycota</taxon>
        <taxon>Agaricomycotina</taxon>
        <taxon>Agaricomycetes</taxon>
        <taxon>Hymenochaetales</taxon>
        <taxon>Hymenochaetaceae</taxon>
        <taxon>Sanghuangporus</taxon>
    </lineage>
</organism>
<evidence type="ECO:0000313" key="15">
    <source>
        <dbReference type="Proteomes" id="UP000757232"/>
    </source>
</evidence>
<dbReference type="SUPFAM" id="SSF52374">
    <property type="entry name" value="Nucleotidylyl transferase"/>
    <property type="match status" value="1"/>
</dbReference>
<dbReference type="CDD" id="cd00778">
    <property type="entry name" value="ProRS_core_arch_euk"/>
    <property type="match status" value="1"/>
</dbReference>
<dbReference type="Gene3D" id="1.10.730.20">
    <property type="match status" value="1"/>
</dbReference>
<evidence type="ECO:0000256" key="7">
    <source>
        <dbReference type="ARBA" id="ARBA00022917"/>
    </source>
</evidence>
<gene>
    <name evidence="14" type="ORF">A7U60_g9160</name>
</gene>
<dbReference type="Gene3D" id="1.10.10.830">
    <property type="entry name" value="Ile-tRNA synthetase CP2 domain-like"/>
    <property type="match status" value="1"/>
</dbReference>
<dbReference type="InterPro" id="IPR004499">
    <property type="entry name" value="Pro-tRNA-ligase_IIa_arc-type"/>
</dbReference>
<dbReference type="PRINTS" id="PR00984">
    <property type="entry name" value="TRNASYNTHILE"/>
</dbReference>
<dbReference type="Gene3D" id="3.90.740.10">
    <property type="entry name" value="Valyl/Leucyl/Isoleucyl-tRNA synthetase, editing domain"/>
    <property type="match status" value="1"/>
</dbReference>